<dbReference type="AlphaFoldDB" id="A0A5J4WZY2"/>
<comment type="caution">
    <text evidence="2">The sequence shown here is derived from an EMBL/GenBank/DDBJ whole genome shotgun (WGS) entry which is preliminary data.</text>
</comment>
<accession>A0A5J4WZY2</accession>
<evidence type="ECO:0000313" key="3">
    <source>
        <dbReference type="Proteomes" id="UP000324800"/>
    </source>
</evidence>
<feature type="region of interest" description="Disordered" evidence="1">
    <location>
        <begin position="1"/>
        <end position="30"/>
    </location>
</feature>
<gene>
    <name evidence="2" type="ORF">EZS28_004708</name>
</gene>
<proteinExistence type="predicted"/>
<name>A0A5J4WZY2_9EUKA</name>
<protein>
    <submittedName>
        <fullName evidence="2">Uncharacterized protein</fullName>
    </submittedName>
</protein>
<evidence type="ECO:0000313" key="2">
    <source>
        <dbReference type="EMBL" id="KAA6399759.1"/>
    </source>
</evidence>
<dbReference type="Proteomes" id="UP000324800">
    <property type="component" value="Unassembled WGS sequence"/>
</dbReference>
<dbReference type="EMBL" id="SNRW01000687">
    <property type="protein sequence ID" value="KAA6399759.1"/>
    <property type="molecule type" value="Genomic_DNA"/>
</dbReference>
<organism evidence="2 3">
    <name type="scientific">Streblomastix strix</name>
    <dbReference type="NCBI Taxonomy" id="222440"/>
    <lineage>
        <taxon>Eukaryota</taxon>
        <taxon>Metamonada</taxon>
        <taxon>Preaxostyla</taxon>
        <taxon>Oxymonadida</taxon>
        <taxon>Streblomastigidae</taxon>
        <taxon>Streblomastix</taxon>
    </lineage>
</organism>
<feature type="compositionally biased region" description="Polar residues" evidence="1">
    <location>
        <begin position="1"/>
        <end position="26"/>
    </location>
</feature>
<evidence type="ECO:0000256" key="1">
    <source>
        <dbReference type="SAM" id="MobiDB-lite"/>
    </source>
</evidence>
<reference evidence="2 3" key="1">
    <citation type="submission" date="2019-03" db="EMBL/GenBank/DDBJ databases">
        <title>Single cell metagenomics reveals metabolic interactions within the superorganism composed of flagellate Streblomastix strix and complex community of Bacteroidetes bacteria on its surface.</title>
        <authorList>
            <person name="Treitli S.C."/>
            <person name="Kolisko M."/>
            <person name="Husnik F."/>
            <person name="Keeling P."/>
            <person name="Hampl V."/>
        </authorList>
    </citation>
    <scope>NUCLEOTIDE SEQUENCE [LARGE SCALE GENOMIC DNA]</scope>
    <source>
        <strain evidence="2">ST1C</strain>
    </source>
</reference>
<sequence>MINTGMNNDKLVNQSQQSVTPTQKPTHGSGIRLILKKAERELEELNAKQYLQQQNNIDLNNTNVEVHDTQGIVGQRTILQPLSDYRKPKLKSMAKTNGSLINISQQQGKNRILNK</sequence>